<gene>
    <name evidence="2" type="ORF">JHX87_03170</name>
</gene>
<evidence type="ECO:0000313" key="3">
    <source>
        <dbReference type="Proteomes" id="UP001219349"/>
    </source>
</evidence>
<feature type="compositionally biased region" description="Basic and acidic residues" evidence="1">
    <location>
        <begin position="117"/>
        <end position="134"/>
    </location>
</feature>
<dbReference type="EMBL" id="CP067136">
    <property type="protein sequence ID" value="WCR07847.1"/>
    <property type="molecule type" value="Genomic_DNA"/>
</dbReference>
<evidence type="ECO:0000313" key="2">
    <source>
        <dbReference type="EMBL" id="WCR07847.1"/>
    </source>
</evidence>
<protein>
    <submittedName>
        <fullName evidence="2">Uncharacterized protein</fullName>
    </submittedName>
</protein>
<evidence type="ECO:0000256" key="1">
    <source>
        <dbReference type="SAM" id="MobiDB-lite"/>
    </source>
</evidence>
<reference evidence="2 3" key="1">
    <citation type="submission" date="2021-01" db="EMBL/GenBank/DDBJ databases">
        <title>Biogeographic distribution of Paracoccus.</title>
        <authorList>
            <person name="Hollensteiner J."/>
            <person name="Leineberger J."/>
            <person name="Brinkhoff T."/>
            <person name="Daniel R."/>
        </authorList>
    </citation>
    <scope>NUCLEOTIDE SEQUENCE [LARGE SCALE GENOMIC DNA]</scope>
    <source>
        <strain evidence="2 3">KCTC 22803</strain>
    </source>
</reference>
<keyword evidence="3" id="KW-1185">Reference proteome</keyword>
<dbReference type="RefSeq" id="WP_377776086.1">
    <property type="nucleotide sequence ID" value="NZ_CP067136.1"/>
</dbReference>
<sequence length="142" mass="15591">MSHRHNARVSRKFFDPSFEGSLIRPPGLVVAAGRVKADVPASLPDRHAPVDAYPGHDLSQTPVLVLKRLKSAPLIEAATIAARHPQKRIDHLPHGTFSRQVESPVIARQRLHIGHPTKQDEPQTKPSGKHHDADFGPEALTT</sequence>
<proteinExistence type="predicted"/>
<name>A0ABY7SLH0_9RHOB</name>
<dbReference type="Proteomes" id="UP001219349">
    <property type="component" value="Chromosome"/>
</dbReference>
<accession>A0ABY7SLH0</accession>
<feature type="region of interest" description="Disordered" evidence="1">
    <location>
        <begin position="115"/>
        <end position="142"/>
    </location>
</feature>
<organism evidence="2 3">
    <name type="scientific">Paracoccus fistulariae</name>
    <dbReference type="NCBI Taxonomy" id="658446"/>
    <lineage>
        <taxon>Bacteria</taxon>
        <taxon>Pseudomonadati</taxon>
        <taxon>Pseudomonadota</taxon>
        <taxon>Alphaproteobacteria</taxon>
        <taxon>Rhodobacterales</taxon>
        <taxon>Paracoccaceae</taxon>
        <taxon>Paracoccus</taxon>
    </lineage>
</organism>